<comment type="caution">
    <text evidence="4">The sequence shown here is derived from an EMBL/GenBank/DDBJ whole genome shotgun (WGS) entry which is preliminary data.</text>
</comment>
<organism evidence="4 5">
    <name type="scientific">Limosilactobacillus vaginalis</name>
    <dbReference type="NCBI Taxonomy" id="1633"/>
    <lineage>
        <taxon>Bacteria</taxon>
        <taxon>Bacillati</taxon>
        <taxon>Bacillota</taxon>
        <taxon>Bacilli</taxon>
        <taxon>Lactobacillales</taxon>
        <taxon>Lactobacillaceae</taxon>
        <taxon>Limosilactobacillus</taxon>
    </lineage>
</organism>
<evidence type="ECO:0000259" key="2">
    <source>
        <dbReference type="Pfam" id="PF09967"/>
    </source>
</evidence>
<evidence type="ECO:0000313" key="5">
    <source>
        <dbReference type="Proteomes" id="UP001212401"/>
    </source>
</evidence>
<dbReference type="Pfam" id="PF13203">
    <property type="entry name" value="DUF2201_N"/>
    <property type="match status" value="1"/>
</dbReference>
<proteinExistence type="predicted"/>
<protein>
    <submittedName>
        <fullName evidence="4">VWA-like domain-containing protein</fullName>
    </submittedName>
</protein>
<reference evidence="4" key="1">
    <citation type="submission" date="2022-01" db="EMBL/GenBank/DDBJ databases">
        <title>VMRC isolate genome collection.</title>
        <authorList>
            <person name="France M."/>
            <person name="Rutt L."/>
            <person name="Humphrys M."/>
            <person name="Ravel J."/>
        </authorList>
    </citation>
    <scope>NUCLEOTIDE SEQUENCE</scope>
    <source>
        <strain evidence="4">C0048A1</strain>
    </source>
</reference>
<dbReference type="Pfam" id="PF09967">
    <property type="entry name" value="DUF2201"/>
    <property type="match status" value="1"/>
</dbReference>
<dbReference type="PANTHER" id="PTHR38730:SF1">
    <property type="entry name" value="SLL7028 PROTEIN"/>
    <property type="match status" value="1"/>
</dbReference>
<dbReference type="InterPro" id="IPR018698">
    <property type="entry name" value="VWA-like_dom"/>
</dbReference>
<evidence type="ECO:0000259" key="3">
    <source>
        <dbReference type="Pfam" id="PF13203"/>
    </source>
</evidence>
<feature type="region of interest" description="Disordered" evidence="1">
    <location>
        <begin position="165"/>
        <end position="194"/>
    </location>
</feature>
<feature type="domain" description="VWA-like" evidence="2">
    <location>
        <begin position="297"/>
        <end position="426"/>
    </location>
</feature>
<name>A0AAW5WQT7_9LACO</name>
<gene>
    <name evidence="4" type="ORF">L2724_01010</name>
</gene>
<dbReference type="InterPro" id="IPR025154">
    <property type="entry name" value="Put_metallopeptidase_dom"/>
</dbReference>
<dbReference type="GeneID" id="75083126"/>
<dbReference type="AlphaFoldDB" id="A0AAW5WQT7"/>
<evidence type="ECO:0000256" key="1">
    <source>
        <dbReference type="SAM" id="MobiDB-lite"/>
    </source>
</evidence>
<dbReference type="Proteomes" id="UP001212401">
    <property type="component" value="Unassembled WGS sequence"/>
</dbReference>
<feature type="domain" description="Putative metallopeptidase" evidence="3">
    <location>
        <begin position="24"/>
        <end position="277"/>
    </location>
</feature>
<dbReference type="EMBL" id="JAKHPH010000002">
    <property type="protein sequence ID" value="MCZ3666863.1"/>
    <property type="molecule type" value="Genomic_DNA"/>
</dbReference>
<dbReference type="RefSeq" id="WP_191336887.1">
    <property type="nucleotide sequence ID" value="NZ_CAJFIS010000004.1"/>
</dbReference>
<evidence type="ECO:0000313" key="4">
    <source>
        <dbReference type="EMBL" id="MCZ3666863.1"/>
    </source>
</evidence>
<feature type="compositionally biased region" description="Polar residues" evidence="1">
    <location>
        <begin position="179"/>
        <end position="194"/>
    </location>
</feature>
<sequence length="431" mass="49780">MNQLAKMLEQLRKNTSDYEMTQRVLTQAIIQVLQSQRILGEILLQVPRRVVQEQDATLGLFWQKDQIELRVVPQKLAELRSDEVVILLEHEALHLLWQHPLRYANSPTPELVQLATDIAVNQYLPEVPRETMTLEKLQRYLQRRILPHQDSSSYLRLLKNLSDQDRQKLRRKGKRGADQDTQAKSSQVVQETHQGWQLGDAQPTSGIQQLRLAQFKKILHQAYMNTPKKDRGLLPGDILTTLLKPQINSRFTWQQLVSRQVGTLAAGREEAAYRFNRRQPWRMELPGAVSRLVPRVLVFVDNSGSVTDDELEKILSQISYLTNSDHLPVEIYPFDARVHSEHYQHIENGKRVIFHRVGGGGTSFQCIFDFLHDRHINPTNSLVVIMTDGWGEQKINPYNFHQVDWLVTGATTDLSLQRPVGRVLSLKKEIK</sequence>
<accession>A0AAW5WQT7</accession>
<dbReference type="PANTHER" id="PTHR38730">
    <property type="entry name" value="SLL7028 PROTEIN"/>
    <property type="match status" value="1"/>
</dbReference>